<dbReference type="SMART" id="SM01019">
    <property type="entry name" value="B3"/>
    <property type="match status" value="1"/>
</dbReference>
<dbReference type="InterPro" id="IPR003340">
    <property type="entry name" value="B3_DNA-bd"/>
</dbReference>
<dbReference type="OrthoDB" id="1666376at2759"/>
<dbReference type="PRINTS" id="PR00929">
    <property type="entry name" value="ATHOOK"/>
</dbReference>
<evidence type="ECO:0000256" key="4">
    <source>
        <dbReference type="ARBA" id="ARBA00023163"/>
    </source>
</evidence>
<dbReference type="InterPro" id="IPR017956">
    <property type="entry name" value="AT_hook_DNA-bd_motif"/>
</dbReference>
<organism evidence="8 9">
    <name type="scientific">Pisum sativum</name>
    <name type="common">Garden pea</name>
    <name type="synonym">Lathyrus oleraceus</name>
    <dbReference type="NCBI Taxonomy" id="3888"/>
    <lineage>
        <taxon>Eukaryota</taxon>
        <taxon>Viridiplantae</taxon>
        <taxon>Streptophyta</taxon>
        <taxon>Embryophyta</taxon>
        <taxon>Tracheophyta</taxon>
        <taxon>Spermatophyta</taxon>
        <taxon>Magnoliopsida</taxon>
        <taxon>eudicotyledons</taxon>
        <taxon>Gunneridae</taxon>
        <taxon>Pentapetalae</taxon>
        <taxon>rosids</taxon>
        <taxon>fabids</taxon>
        <taxon>Fabales</taxon>
        <taxon>Fabaceae</taxon>
        <taxon>Papilionoideae</taxon>
        <taxon>50 kb inversion clade</taxon>
        <taxon>NPAAA clade</taxon>
        <taxon>Hologalegina</taxon>
        <taxon>IRL clade</taxon>
        <taxon>Fabeae</taxon>
        <taxon>Lathyrus</taxon>
    </lineage>
</organism>
<evidence type="ECO:0000256" key="5">
    <source>
        <dbReference type="ARBA" id="ARBA00023242"/>
    </source>
</evidence>
<proteinExistence type="predicted"/>
<dbReference type="Proteomes" id="UP001058974">
    <property type="component" value="Chromosome 7"/>
</dbReference>
<dbReference type="GO" id="GO:0005634">
    <property type="term" value="C:nucleus"/>
    <property type="evidence" value="ECO:0007669"/>
    <property type="project" value="UniProtKB-SubCell"/>
</dbReference>
<dbReference type="PANTHER" id="PTHR31920">
    <property type="entry name" value="B3 DOMAIN-CONTAINING"/>
    <property type="match status" value="1"/>
</dbReference>
<evidence type="ECO:0000313" key="8">
    <source>
        <dbReference type="EMBL" id="KAI5390351.1"/>
    </source>
</evidence>
<dbReference type="PANTHER" id="PTHR31920:SF122">
    <property type="entry name" value="B3 DOMAIN-CONTAINING PROTEIN REM23"/>
    <property type="match status" value="1"/>
</dbReference>
<dbReference type="InterPro" id="IPR015300">
    <property type="entry name" value="DNA-bd_pseudobarrel_sf"/>
</dbReference>
<dbReference type="EMBL" id="JAMSHJ010000007">
    <property type="protein sequence ID" value="KAI5390351.1"/>
    <property type="molecule type" value="Genomic_DNA"/>
</dbReference>
<dbReference type="Gramene" id="Psat07G0560500-T1">
    <property type="protein sequence ID" value="KAI5390351.1"/>
    <property type="gene ID" value="KIW84_075605"/>
</dbReference>
<dbReference type="Gramene" id="PSAT_LOCUS30026_t1">
    <property type="protein sequence ID" value="CAL5211613.1"/>
    <property type="gene ID" value="PSAT_LOCUS30026"/>
</dbReference>
<evidence type="ECO:0000256" key="3">
    <source>
        <dbReference type="ARBA" id="ARBA00023125"/>
    </source>
</evidence>
<feature type="region of interest" description="Disordered" evidence="6">
    <location>
        <begin position="177"/>
        <end position="248"/>
    </location>
</feature>
<feature type="compositionally biased region" description="Basic and acidic residues" evidence="6">
    <location>
        <begin position="209"/>
        <end position="226"/>
    </location>
</feature>
<name>A0A9D4ZZP3_PEA</name>
<evidence type="ECO:0000256" key="2">
    <source>
        <dbReference type="ARBA" id="ARBA00023015"/>
    </source>
</evidence>
<comment type="subcellular location">
    <subcellularLocation>
        <location evidence="1">Nucleus</location>
    </subcellularLocation>
</comment>
<sequence length="248" mass="28295">MNHDQQHKPSFFAVIKGNFNQLKVPPKIVMNLGEELWKKESIILIGSSGEKWQVSILKKENDMYLQNIGWEKFMKENSVMNEEFLVFTYNGENRFQVKIFGRNGLERPSFKKEEEVAAEAPTVVKRKRGRPSFKKEEKVAAEAPVVVKRKRGRPRKNPAAETVCANKEKEATATVVAKKEKEKEATETVVARRENDEPRKTPAAKRVCVKKEKKEAVEIETMESKRNKGRPRKSAPPPPAAAVIIIID</sequence>
<keyword evidence="9" id="KW-1185">Reference proteome</keyword>
<dbReference type="PROSITE" id="PS50863">
    <property type="entry name" value="B3"/>
    <property type="match status" value="1"/>
</dbReference>
<dbReference type="CDD" id="cd10017">
    <property type="entry name" value="B3_DNA"/>
    <property type="match status" value="1"/>
</dbReference>
<dbReference type="SUPFAM" id="SSF101936">
    <property type="entry name" value="DNA-binding pseudobarrel domain"/>
    <property type="match status" value="1"/>
</dbReference>
<evidence type="ECO:0000313" key="9">
    <source>
        <dbReference type="Proteomes" id="UP001058974"/>
    </source>
</evidence>
<feature type="domain" description="TF-B3" evidence="7">
    <location>
        <begin position="7"/>
        <end position="103"/>
    </location>
</feature>
<protein>
    <recommendedName>
        <fullName evidence="7">TF-B3 domain-containing protein</fullName>
    </recommendedName>
</protein>
<dbReference type="InterPro" id="IPR050655">
    <property type="entry name" value="Plant_B3_domain"/>
</dbReference>
<accession>A0A9D4ZZP3</accession>
<comment type="caution">
    <text evidence="8">The sequence shown here is derived from an EMBL/GenBank/DDBJ whole genome shotgun (WGS) entry which is preliminary data.</text>
</comment>
<evidence type="ECO:0000256" key="1">
    <source>
        <dbReference type="ARBA" id="ARBA00004123"/>
    </source>
</evidence>
<evidence type="ECO:0000256" key="6">
    <source>
        <dbReference type="SAM" id="MobiDB-lite"/>
    </source>
</evidence>
<keyword evidence="2" id="KW-0805">Transcription regulation</keyword>
<dbReference type="Gene3D" id="2.40.330.10">
    <property type="entry name" value="DNA-binding pseudobarrel domain"/>
    <property type="match status" value="1"/>
</dbReference>
<dbReference type="GO" id="GO:0003677">
    <property type="term" value="F:DNA binding"/>
    <property type="evidence" value="ECO:0007669"/>
    <property type="project" value="UniProtKB-KW"/>
</dbReference>
<evidence type="ECO:0000259" key="7">
    <source>
        <dbReference type="PROSITE" id="PS50863"/>
    </source>
</evidence>
<dbReference type="SMART" id="SM00384">
    <property type="entry name" value="AT_hook"/>
    <property type="match status" value="3"/>
</dbReference>
<dbReference type="AlphaFoldDB" id="A0A9D4ZZP3"/>
<gene>
    <name evidence="8" type="ORF">KIW84_075605</name>
</gene>
<reference evidence="8 9" key="1">
    <citation type="journal article" date="2022" name="Nat. Genet.">
        <title>Improved pea reference genome and pan-genome highlight genomic features and evolutionary characteristics.</title>
        <authorList>
            <person name="Yang T."/>
            <person name="Liu R."/>
            <person name="Luo Y."/>
            <person name="Hu S."/>
            <person name="Wang D."/>
            <person name="Wang C."/>
            <person name="Pandey M.K."/>
            <person name="Ge S."/>
            <person name="Xu Q."/>
            <person name="Li N."/>
            <person name="Li G."/>
            <person name="Huang Y."/>
            <person name="Saxena R.K."/>
            <person name="Ji Y."/>
            <person name="Li M."/>
            <person name="Yan X."/>
            <person name="He Y."/>
            <person name="Liu Y."/>
            <person name="Wang X."/>
            <person name="Xiang C."/>
            <person name="Varshney R.K."/>
            <person name="Ding H."/>
            <person name="Gao S."/>
            <person name="Zong X."/>
        </authorList>
    </citation>
    <scope>NUCLEOTIDE SEQUENCE [LARGE SCALE GENOMIC DNA]</scope>
    <source>
        <strain evidence="8 9">cv. Zhongwan 6</strain>
    </source>
</reference>
<keyword evidence="3" id="KW-0238">DNA-binding</keyword>
<dbReference type="Pfam" id="PF02362">
    <property type="entry name" value="B3"/>
    <property type="match status" value="1"/>
</dbReference>
<keyword evidence="5" id="KW-0539">Nucleus</keyword>
<feature type="compositionally biased region" description="Basic and acidic residues" evidence="6">
    <location>
        <begin position="177"/>
        <end position="200"/>
    </location>
</feature>
<keyword evidence="4" id="KW-0804">Transcription</keyword>